<dbReference type="AlphaFoldDB" id="A0AAD4Z806"/>
<dbReference type="Proteomes" id="UP001054821">
    <property type="component" value="Chromosome 4"/>
</dbReference>
<name>A0AAD4Z806_PRUDU</name>
<proteinExistence type="predicted"/>
<evidence type="ECO:0000313" key="3">
    <source>
        <dbReference type="Proteomes" id="UP001054821"/>
    </source>
</evidence>
<protein>
    <submittedName>
        <fullName evidence="2">Uncharacterized protein</fullName>
    </submittedName>
</protein>
<comment type="caution">
    <text evidence="2">The sequence shown here is derived from an EMBL/GenBank/DDBJ whole genome shotgun (WGS) entry which is preliminary data.</text>
</comment>
<evidence type="ECO:0000256" key="1">
    <source>
        <dbReference type="SAM" id="MobiDB-lite"/>
    </source>
</evidence>
<evidence type="ECO:0000313" key="2">
    <source>
        <dbReference type="EMBL" id="KAI5335318.1"/>
    </source>
</evidence>
<accession>A0AAD4Z806</accession>
<dbReference type="EMBL" id="JAJFAZ020000004">
    <property type="protein sequence ID" value="KAI5335318.1"/>
    <property type="molecule type" value="Genomic_DNA"/>
</dbReference>
<sequence>MAQPEDRVPFTPGRTHNRIRSPSPEPVGYRWTARAAPAARAGRMCRSGDGLGAFLWGLSSGVKQPPQNVYGHGNPIV</sequence>
<organism evidence="2 3">
    <name type="scientific">Prunus dulcis</name>
    <name type="common">Almond</name>
    <name type="synonym">Amygdalus dulcis</name>
    <dbReference type="NCBI Taxonomy" id="3755"/>
    <lineage>
        <taxon>Eukaryota</taxon>
        <taxon>Viridiplantae</taxon>
        <taxon>Streptophyta</taxon>
        <taxon>Embryophyta</taxon>
        <taxon>Tracheophyta</taxon>
        <taxon>Spermatophyta</taxon>
        <taxon>Magnoliopsida</taxon>
        <taxon>eudicotyledons</taxon>
        <taxon>Gunneridae</taxon>
        <taxon>Pentapetalae</taxon>
        <taxon>rosids</taxon>
        <taxon>fabids</taxon>
        <taxon>Rosales</taxon>
        <taxon>Rosaceae</taxon>
        <taxon>Amygdaloideae</taxon>
        <taxon>Amygdaleae</taxon>
        <taxon>Prunus</taxon>
    </lineage>
</organism>
<feature type="region of interest" description="Disordered" evidence="1">
    <location>
        <begin position="1"/>
        <end position="28"/>
    </location>
</feature>
<reference evidence="2 3" key="1">
    <citation type="journal article" date="2022" name="G3 (Bethesda)">
        <title>Whole-genome sequence and methylome profiling of the almond [Prunus dulcis (Mill.) D.A. Webb] cultivar 'Nonpareil'.</title>
        <authorList>
            <person name="D'Amico-Willman K.M."/>
            <person name="Ouma W.Z."/>
            <person name="Meulia T."/>
            <person name="Sideli G.M."/>
            <person name="Gradziel T.M."/>
            <person name="Fresnedo-Ramirez J."/>
        </authorList>
    </citation>
    <scope>NUCLEOTIDE SEQUENCE [LARGE SCALE GENOMIC DNA]</scope>
    <source>
        <strain evidence="2">Clone GOH B32 T37-40</strain>
    </source>
</reference>
<keyword evidence="3" id="KW-1185">Reference proteome</keyword>
<gene>
    <name evidence="2" type="ORF">L3X38_025451</name>
</gene>